<dbReference type="PANTHER" id="PTHR33116">
    <property type="entry name" value="REVERSE TRANSCRIPTASE ZINC-BINDING DOMAIN-CONTAINING PROTEIN-RELATED-RELATED"/>
    <property type="match status" value="1"/>
</dbReference>
<comment type="caution">
    <text evidence="1">The sequence shown here is derived from an EMBL/GenBank/DDBJ whole genome shotgun (WGS) entry which is preliminary data.</text>
</comment>
<dbReference type="AlphaFoldDB" id="A0A699JPF7"/>
<protein>
    <recommendedName>
        <fullName evidence="2">RNA-directed DNA polymerase, eukaryota, reverse transcriptase zinc-binding domain protein</fullName>
    </recommendedName>
</protein>
<dbReference type="PANTHER" id="PTHR33116:SF78">
    <property type="entry name" value="OS12G0587133 PROTEIN"/>
    <property type="match status" value="1"/>
</dbReference>
<feature type="non-terminal residue" evidence="1">
    <location>
        <position position="1"/>
    </location>
</feature>
<name>A0A699JPF7_TANCI</name>
<reference evidence="1" key="1">
    <citation type="journal article" date="2019" name="Sci. Rep.">
        <title>Draft genome of Tanacetum cinerariifolium, the natural source of mosquito coil.</title>
        <authorList>
            <person name="Yamashiro T."/>
            <person name="Shiraishi A."/>
            <person name="Satake H."/>
            <person name="Nakayama K."/>
        </authorList>
    </citation>
    <scope>NUCLEOTIDE SEQUENCE</scope>
</reference>
<gene>
    <name evidence="1" type="ORF">Tci_618389</name>
</gene>
<evidence type="ECO:0000313" key="1">
    <source>
        <dbReference type="EMBL" id="GFA46417.1"/>
    </source>
</evidence>
<proteinExistence type="predicted"/>
<accession>A0A699JPF7</accession>
<dbReference type="EMBL" id="BKCJ010428643">
    <property type="protein sequence ID" value="GFA46417.1"/>
    <property type="molecule type" value="Genomic_DNA"/>
</dbReference>
<organism evidence="1">
    <name type="scientific">Tanacetum cinerariifolium</name>
    <name type="common">Dalmatian daisy</name>
    <name type="synonym">Chrysanthemum cinerariifolium</name>
    <dbReference type="NCBI Taxonomy" id="118510"/>
    <lineage>
        <taxon>Eukaryota</taxon>
        <taxon>Viridiplantae</taxon>
        <taxon>Streptophyta</taxon>
        <taxon>Embryophyta</taxon>
        <taxon>Tracheophyta</taxon>
        <taxon>Spermatophyta</taxon>
        <taxon>Magnoliopsida</taxon>
        <taxon>eudicotyledons</taxon>
        <taxon>Gunneridae</taxon>
        <taxon>Pentapetalae</taxon>
        <taxon>asterids</taxon>
        <taxon>campanulids</taxon>
        <taxon>Asterales</taxon>
        <taxon>Asteraceae</taxon>
        <taxon>Asteroideae</taxon>
        <taxon>Anthemideae</taxon>
        <taxon>Anthemidinae</taxon>
        <taxon>Tanacetum</taxon>
    </lineage>
</organism>
<evidence type="ECO:0008006" key="2">
    <source>
        <dbReference type="Google" id="ProtNLM"/>
    </source>
</evidence>
<sequence>LPFTYLGIPVGFNMLRIKDWNPIIDKFKKRLSKWKAKMISIGGRVRRGVKEKNIEVVKDDVVPSVTVDSENAAKEVTTSASNSLVKFSYANITSKPSGKKVKVRTLFTPEGNGIDVVVSVNSIRAISARFANTAYGFFLGKNVAYLVVANYVRNTWGKYGLVGSMFSSSTGLFSFNLAP</sequence>